<evidence type="ECO:0000313" key="3">
    <source>
        <dbReference type="Proteomes" id="UP001070176"/>
    </source>
</evidence>
<evidence type="ECO:0000313" key="2">
    <source>
        <dbReference type="EMBL" id="MCX8533944.1"/>
    </source>
</evidence>
<keyword evidence="3" id="KW-1185">Reference proteome</keyword>
<dbReference type="Proteomes" id="UP001070176">
    <property type="component" value="Unassembled WGS sequence"/>
</dbReference>
<reference evidence="2" key="1">
    <citation type="submission" date="2022-10" db="EMBL/GenBank/DDBJ databases">
        <title>Chryseobacterium sp. nov., a novel bacterial species.</title>
        <authorList>
            <person name="Cao Y."/>
        </authorList>
    </citation>
    <scope>NUCLEOTIDE SEQUENCE</scope>
    <source>
        <strain evidence="2">KC 927</strain>
    </source>
</reference>
<dbReference type="EMBL" id="JAOVZV010000019">
    <property type="protein sequence ID" value="MCX8533944.1"/>
    <property type="molecule type" value="Genomic_DNA"/>
</dbReference>
<feature type="domain" description="Beta-lactamase-related" evidence="1">
    <location>
        <begin position="51"/>
        <end position="336"/>
    </location>
</feature>
<accession>A0ABT3Y785</accession>
<dbReference type="InterPro" id="IPR050491">
    <property type="entry name" value="AmpC-like"/>
</dbReference>
<name>A0ABT3Y785_9FLAO</name>
<comment type="caution">
    <text evidence="2">The sequence shown here is derived from an EMBL/GenBank/DDBJ whole genome shotgun (WGS) entry which is preliminary data.</text>
</comment>
<proteinExistence type="predicted"/>
<dbReference type="InterPro" id="IPR012338">
    <property type="entry name" value="Beta-lactam/transpept-like"/>
</dbReference>
<organism evidence="2 3">
    <name type="scientific">Chryseobacterium luquanense</name>
    <dbReference type="NCBI Taxonomy" id="2983766"/>
    <lineage>
        <taxon>Bacteria</taxon>
        <taxon>Pseudomonadati</taxon>
        <taxon>Bacteroidota</taxon>
        <taxon>Flavobacteriia</taxon>
        <taxon>Flavobacteriales</taxon>
        <taxon>Weeksellaceae</taxon>
        <taxon>Chryseobacterium group</taxon>
        <taxon>Chryseobacterium</taxon>
    </lineage>
</organism>
<sequence length="449" mass="51906">MNIITSTFSVLKQSSAIIVLSATVISTQLSAQKKIDTYFDHLFSNNKMMGSVAVSYKDSIIYTKAFGYADVDAKLMNNTDTKFRIGSITKTFTGVLVLKAVEEQKLKLEDRLSAYFPQVKNAEKITIRQLLNQRTGIFNFTEIEGEDEWERKFHTQKEFMDFFINKKSNFEPGAEYEYSNTNYALLGFILEKLYQKSYAEILNEKICTPLRLKNTYYSFEVDSKKNEAISYNIQNRYVRNAVTNFSNHPASGGIASTPTDLNKFLYALFNNKLMSAESLKIMLPMEEGEYGMGIFRFPMGKNLVYEHGGRVENYFSDYWYFPKEELGVVQFTNAVNIDMDKIMFVLTKYAYQIQPELPDFNKTPELSVKEFADIKGTYFTEDKKESATVSSDGNNLVFQGAESRQTYIPLTFKNKTTFEYDKIKIIFDPKKHQLTIYQDNIVKVFRQKV</sequence>
<gene>
    <name evidence="2" type="ORF">OEA66_16480</name>
</gene>
<dbReference type="RefSeq" id="WP_267282405.1">
    <property type="nucleotide sequence ID" value="NZ_JAOVZV010000019.1"/>
</dbReference>
<evidence type="ECO:0000259" key="1">
    <source>
        <dbReference type="Pfam" id="PF00144"/>
    </source>
</evidence>
<dbReference type="InterPro" id="IPR001466">
    <property type="entry name" value="Beta-lactam-related"/>
</dbReference>
<dbReference type="Pfam" id="PF00144">
    <property type="entry name" value="Beta-lactamase"/>
    <property type="match status" value="1"/>
</dbReference>
<dbReference type="PANTHER" id="PTHR46825">
    <property type="entry name" value="D-ALANYL-D-ALANINE-CARBOXYPEPTIDASE/ENDOPEPTIDASE AMPH"/>
    <property type="match status" value="1"/>
</dbReference>
<dbReference type="PANTHER" id="PTHR46825:SF9">
    <property type="entry name" value="BETA-LACTAMASE-RELATED DOMAIN-CONTAINING PROTEIN"/>
    <property type="match status" value="1"/>
</dbReference>
<protein>
    <submittedName>
        <fullName evidence="2">Beta-lactamase family protein</fullName>
    </submittedName>
</protein>
<dbReference type="Gene3D" id="3.40.710.10">
    <property type="entry name" value="DD-peptidase/beta-lactamase superfamily"/>
    <property type="match status" value="1"/>
</dbReference>
<dbReference type="SUPFAM" id="SSF56601">
    <property type="entry name" value="beta-lactamase/transpeptidase-like"/>
    <property type="match status" value="1"/>
</dbReference>